<keyword evidence="3" id="KW-1185">Reference proteome</keyword>
<evidence type="ECO:0000256" key="1">
    <source>
        <dbReference type="SAM" id="MobiDB-lite"/>
    </source>
</evidence>
<dbReference type="Proteomes" id="UP000009370">
    <property type="component" value="Segment"/>
</dbReference>
<evidence type="ECO:0000313" key="3">
    <source>
        <dbReference type="Proteomes" id="UP000009370"/>
    </source>
</evidence>
<proteinExistence type="predicted"/>
<dbReference type="RefSeq" id="YP_007112533.1">
    <property type="nucleotide sequence ID" value="NC_019722.1"/>
</dbReference>
<feature type="region of interest" description="Disordered" evidence="1">
    <location>
        <begin position="30"/>
        <end position="52"/>
    </location>
</feature>
<dbReference type="GeneID" id="14182492"/>
<evidence type="ECO:0000313" key="2">
    <source>
        <dbReference type="EMBL" id="AFV81396.1"/>
    </source>
</evidence>
<dbReference type="KEGG" id="vg:14182492"/>
<reference evidence="2" key="1">
    <citation type="journal article" date="2012" name="J. Virol.">
        <title>Complete Genome Sequence of Vibrio parahaemolyticus Bacteriophage vB_VpaM_MAR.</title>
        <authorList>
            <person name="Alanis Villa A."/>
            <person name="Kropinski A.M."/>
            <person name="Abbasifar R."/>
            <person name="Griffiths M.W."/>
        </authorList>
    </citation>
    <scope>NUCLEOTIDE SEQUENCE [LARGE SCALE GENOMIC DNA]</scope>
</reference>
<dbReference type="EMBL" id="JX556417">
    <property type="protein sequence ID" value="AFV81396.1"/>
    <property type="molecule type" value="Genomic_DNA"/>
</dbReference>
<name>K7R6S7_9CAUD</name>
<accession>K7R6S7</accession>
<sequence length="52" mass="5535">MSGLCRFSGLVKWATCPSLGQGQVIPAHDIGYESEPRPTASSIKRGGAYQII</sequence>
<gene>
    <name evidence="2" type="ORF">MAR_56A</name>
</gene>
<protein>
    <submittedName>
        <fullName evidence="2">Uncharacterized protein</fullName>
    </submittedName>
</protein>
<organism evidence="2 3">
    <name type="scientific">Vibrio phage vB_VpaM_MAR</name>
    <dbReference type="NCBI Taxonomy" id="1229754"/>
    <lineage>
        <taxon>Viruses</taxon>
        <taxon>Duplodnaviria</taxon>
        <taxon>Heunggongvirae</taxon>
        <taxon>Uroviricota</taxon>
        <taxon>Caudoviricetes</taxon>
        <taxon>Vhmlvirus</taxon>
        <taxon>Vhmlvirus mar</taxon>
    </lineage>
</organism>